<accession>A0ABT7NGM6</accession>
<comment type="caution">
    <text evidence="2">The sequence shown here is derived from an EMBL/GenBank/DDBJ whole genome shotgun (WGS) entry which is preliminary data.</text>
</comment>
<feature type="chain" id="PRO_5045605070" description="Lipoprotein" evidence="1">
    <location>
        <begin position="18"/>
        <end position="156"/>
    </location>
</feature>
<evidence type="ECO:0008006" key="4">
    <source>
        <dbReference type="Google" id="ProtNLM"/>
    </source>
</evidence>
<dbReference type="EMBL" id="JASZYV010000005">
    <property type="protein sequence ID" value="MDM0047062.1"/>
    <property type="molecule type" value="Genomic_DNA"/>
</dbReference>
<feature type="signal peptide" evidence="1">
    <location>
        <begin position="1"/>
        <end position="17"/>
    </location>
</feature>
<gene>
    <name evidence="2" type="ORF">QTH91_21400</name>
</gene>
<evidence type="ECO:0000313" key="3">
    <source>
        <dbReference type="Proteomes" id="UP001174908"/>
    </source>
</evidence>
<reference evidence="2" key="1">
    <citation type="submission" date="2023-06" db="EMBL/GenBank/DDBJ databases">
        <authorList>
            <person name="Jiang Y."/>
            <person name="Liu Q."/>
        </authorList>
    </citation>
    <scope>NUCLEOTIDE SEQUENCE</scope>
    <source>
        <strain evidence="2">CGMCC 1.12089</strain>
    </source>
</reference>
<protein>
    <recommendedName>
        <fullName evidence="4">Lipoprotein</fullName>
    </recommendedName>
</protein>
<proteinExistence type="predicted"/>
<dbReference type="RefSeq" id="WP_286662167.1">
    <property type="nucleotide sequence ID" value="NZ_JASZYV010000005.1"/>
</dbReference>
<name>A0ABT7NGM6_9BURK</name>
<organism evidence="2 3">
    <name type="scientific">Variovorax dokdonensis</name>
    <dbReference type="NCBI Taxonomy" id="344883"/>
    <lineage>
        <taxon>Bacteria</taxon>
        <taxon>Pseudomonadati</taxon>
        <taxon>Pseudomonadota</taxon>
        <taxon>Betaproteobacteria</taxon>
        <taxon>Burkholderiales</taxon>
        <taxon>Comamonadaceae</taxon>
        <taxon>Variovorax</taxon>
    </lineage>
</organism>
<evidence type="ECO:0000256" key="1">
    <source>
        <dbReference type="SAM" id="SignalP"/>
    </source>
</evidence>
<dbReference type="PROSITE" id="PS51257">
    <property type="entry name" value="PROKAR_LIPOPROTEIN"/>
    <property type="match status" value="1"/>
</dbReference>
<keyword evidence="1" id="KW-0732">Signal</keyword>
<keyword evidence="3" id="KW-1185">Reference proteome</keyword>
<dbReference type="Proteomes" id="UP001174908">
    <property type="component" value="Unassembled WGS sequence"/>
</dbReference>
<evidence type="ECO:0000313" key="2">
    <source>
        <dbReference type="EMBL" id="MDM0047062.1"/>
    </source>
</evidence>
<sequence length="156" mass="16721">MAFTRTTALALALSALAALTTLSACTQMPQRHAAPGCAEDAQDLPTRALYGQWQARIDGQIEPARVELRRHPEYDGVRGTITRPGKAPALLAGDVDPADGKLTLDESQDGRSISASWIGALQAESCGRKFTGTWHDNTADKDHAFTLERASPNPPK</sequence>